<organism evidence="3 4">
    <name type="scientific">Austropuccinia psidii MF-1</name>
    <dbReference type="NCBI Taxonomy" id="1389203"/>
    <lineage>
        <taxon>Eukaryota</taxon>
        <taxon>Fungi</taxon>
        <taxon>Dikarya</taxon>
        <taxon>Basidiomycota</taxon>
        <taxon>Pucciniomycotina</taxon>
        <taxon>Pucciniomycetes</taxon>
        <taxon>Pucciniales</taxon>
        <taxon>Sphaerophragmiaceae</taxon>
        <taxon>Austropuccinia</taxon>
    </lineage>
</organism>
<feature type="signal peptide" evidence="2">
    <location>
        <begin position="1"/>
        <end position="20"/>
    </location>
</feature>
<dbReference type="EMBL" id="AVOT02010087">
    <property type="protein sequence ID" value="MBW0489459.1"/>
    <property type="molecule type" value="Genomic_DNA"/>
</dbReference>
<dbReference type="Proteomes" id="UP000765509">
    <property type="component" value="Unassembled WGS sequence"/>
</dbReference>
<evidence type="ECO:0000256" key="1">
    <source>
        <dbReference type="SAM" id="MobiDB-lite"/>
    </source>
</evidence>
<evidence type="ECO:0000313" key="4">
    <source>
        <dbReference type="Proteomes" id="UP000765509"/>
    </source>
</evidence>
<gene>
    <name evidence="3" type="ORF">O181_029174</name>
</gene>
<evidence type="ECO:0000256" key="2">
    <source>
        <dbReference type="SAM" id="SignalP"/>
    </source>
</evidence>
<feature type="region of interest" description="Disordered" evidence="1">
    <location>
        <begin position="51"/>
        <end position="119"/>
    </location>
</feature>
<comment type="caution">
    <text evidence="3">The sequence shown here is derived from an EMBL/GenBank/DDBJ whole genome shotgun (WGS) entry which is preliminary data.</text>
</comment>
<proteinExistence type="predicted"/>
<keyword evidence="2" id="KW-0732">Signal</keyword>
<reference evidence="3" key="1">
    <citation type="submission" date="2021-03" db="EMBL/GenBank/DDBJ databases">
        <title>Draft genome sequence of rust myrtle Austropuccinia psidii MF-1, a brazilian biotype.</title>
        <authorList>
            <person name="Quecine M.C."/>
            <person name="Pachon D.M.R."/>
            <person name="Bonatelli M.L."/>
            <person name="Correr F.H."/>
            <person name="Franceschini L.M."/>
            <person name="Leite T.F."/>
            <person name="Margarido G.R.A."/>
            <person name="Almeida C.A."/>
            <person name="Ferrarezi J.A."/>
            <person name="Labate C.A."/>
        </authorList>
    </citation>
    <scope>NUCLEOTIDE SEQUENCE</scope>
    <source>
        <strain evidence="3">MF-1</strain>
    </source>
</reference>
<accession>A0A9Q3H4B2</accession>
<sequence length="199" mass="21688">MKLAQLILMASLSHLKPTAADAAPTSALIGARSKLPVRSYHQFDIRKRAPLSTESKIDLNPAKYANGRPWAAPTHSSSGGIGRSPKPRSISTKPQPRLAEGSFQGLKKNDLSANKKLARTRYPDIRRRSSARTLFAYRKLEHHSSGSVKSPVISPKQFDIRKRAPLPTESQLGLKQSKLATSGPWASPTHSSSTSDESD</sequence>
<feature type="compositionally biased region" description="Polar residues" evidence="1">
    <location>
        <begin position="168"/>
        <end position="180"/>
    </location>
</feature>
<protein>
    <submittedName>
        <fullName evidence="3">Uncharacterized protein</fullName>
    </submittedName>
</protein>
<evidence type="ECO:0000313" key="3">
    <source>
        <dbReference type="EMBL" id="MBW0489459.1"/>
    </source>
</evidence>
<feature type="region of interest" description="Disordered" evidence="1">
    <location>
        <begin position="141"/>
        <end position="199"/>
    </location>
</feature>
<feature type="compositionally biased region" description="Low complexity" evidence="1">
    <location>
        <begin position="187"/>
        <end position="199"/>
    </location>
</feature>
<dbReference type="AlphaFoldDB" id="A0A9Q3H4B2"/>
<keyword evidence="4" id="KW-1185">Reference proteome</keyword>
<name>A0A9Q3H4B2_9BASI</name>
<feature type="chain" id="PRO_5040404970" evidence="2">
    <location>
        <begin position="21"/>
        <end position="199"/>
    </location>
</feature>